<dbReference type="GO" id="GO:0009090">
    <property type="term" value="P:homoserine biosynthetic process"/>
    <property type="evidence" value="ECO:0007669"/>
    <property type="project" value="TreeGrafter"/>
</dbReference>
<dbReference type="RefSeq" id="WP_271435558.1">
    <property type="nucleotide sequence ID" value="NZ_CP073355.1"/>
</dbReference>
<dbReference type="InterPro" id="IPR036393">
    <property type="entry name" value="AceGlu_kinase-like_sf"/>
</dbReference>
<evidence type="ECO:0000256" key="8">
    <source>
        <dbReference type="ARBA" id="ARBA00022777"/>
    </source>
</evidence>
<reference evidence="16" key="1">
    <citation type="submission" date="2021-04" db="EMBL/GenBank/DDBJ databases">
        <authorList>
            <person name="Postec A."/>
        </authorList>
    </citation>
    <scope>NUCLEOTIDE SEQUENCE</scope>
    <source>
        <strain evidence="16">F1F22</strain>
    </source>
</reference>
<dbReference type="NCBIfam" id="NF005155">
    <property type="entry name" value="PRK06635.1-4"/>
    <property type="match status" value="1"/>
</dbReference>
<keyword evidence="6 13" id="KW-0808">Transferase</keyword>
<evidence type="ECO:0000256" key="4">
    <source>
        <dbReference type="ARBA" id="ARBA00010122"/>
    </source>
</evidence>
<keyword evidence="10" id="KW-0457">Lysine biosynthesis</keyword>
<feature type="binding site" evidence="12">
    <location>
        <position position="179"/>
    </location>
    <ligand>
        <name>ATP</name>
        <dbReference type="ChEBI" id="CHEBI:30616"/>
    </ligand>
</feature>
<comment type="pathway">
    <text evidence="1 14">Amino-acid biosynthesis; L-lysine biosynthesis via DAP pathway; (S)-tetrahydrodipicolinate from L-aspartate: step 1/4.</text>
</comment>
<feature type="domain" description="ACT" evidence="15">
    <location>
        <begin position="264"/>
        <end position="338"/>
    </location>
</feature>
<keyword evidence="5 14" id="KW-0028">Amino-acid biosynthesis</keyword>
<dbReference type="AlphaFoldDB" id="A0AAX3BDX0"/>
<dbReference type="SUPFAM" id="SSF53633">
    <property type="entry name" value="Carbamate kinase-like"/>
    <property type="match status" value="1"/>
</dbReference>
<keyword evidence="17" id="KW-1185">Reference proteome</keyword>
<feature type="binding site" evidence="12">
    <location>
        <position position="184"/>
    </location>
    <ligand>
        <name>ATP</name>
        <dbReference type="ChEBI" id="CHEBI:30616"/>
    </ligand>
</feature>
<dbReference type="KEGG" id="taqu:KDW03_01110"/>
<comment type="similarity">
    <text evidence="4 13">Belongs to the aspartokinase family.</text>
</comment>
<dbReference type="CDD" id="cd04913">
    <property type="entry name" value="ACT_AKii-LysC-BS-like_1"/>
    <property type="match status" value="1"/>
</dbReference>
<name>A0AAX3BDX0_9SPIR</name>
<evidence type="ECO:0000256" key="10">
    <source>
        <dbReference type="ARBA" id="ARBA00023154"/>
    </source>
</evidence>
<gene>
    <name evidence="16" type="ORF">KDW03_01110</name>
</gene>
<evidence type="ECO:0000256" key="7">
    <source>
        <dbReference type="ARBA" id="ARBA00022741"/>
    </source>
</evidence>
<keyword evidence="7 12" id="KW-0547">Nucleotide-binding</keyword>
<evidence type="ECO:0000256" key="9">
    <source>
        <dbReference type="ARBA" id="ARBA00022840"/>
    </source>
</evidence>
<dbReference type="InterPro" id="IPR002912">
    <property type="entry name" value="ACT_dom"/>
</dbReference>
<evidence type="ECO:0000256" key="2">
    <source>
        <dbReference type="ARBA" id="ARBA00004986"/>
    </source>
</evidence>
<feature type="domain" description="ACT" evidence="15">
    <location>
        <begin position="344"/>
        <end position="402"/>
    </location>
</feature>
<evidence type="ECO:0000256" key="11">
    <source>
        <dbReference type="ARBA" id="ARBA00047872"/>
    </source>
</evidence>
<comment type="pathway">
    <text evidence="3 14">Amino-acid biosynthesis; L-threonine biosynthesis; L-threonine from L-aspartate: step 1/5.</text>
</comment>
<comment type="catalytic activity">
    <reaction evidence="11 13">
        <text>L-aspartate + ATP = 4-phospho-L-aspartate + ADP</text>
        <dbReference type="Rhea" id="RHEA:23776"/>
        <dbReference type="ChEBI" id="CHEBI:29991"/>
        <dbReference type="ChEBI" id="CHEBI:30616"/>
        <dbReference type="ChEBI" id="CHEBI:57535"/>
        <dbReference type="ChEBI" id="CHEBI:456216"/>
        <dbReference type="EC" id="2.7.2.4"/>
    </reaction>
</comment>
<dbReference type="CDD" id="cd04923">
    <property type="entry name" value="ACT_AK-LysC-DapG-like_2"/>
    <property type="match status" value="1"/>
</dbReference>
<keyword evidence="8 13" id="KW-0418">Kinase</keyword>
<evidence type="ECO:0000256" key="12">
    <source>
        <dbReference type="PIRSR" id="PIRSR000726-1"/>
    </source>
</evidence>
<evidence type="ECO:0000256" key="5">
    <source>
        <dbReference type="ARBA" id="ARBA00022605"/>
    </source>
</evidence>
<dbReference type="Gene3D" id="3.30.70.260">
    <property type="match status" value="2"/>
</dbReference>
<dbReference type="GO" id="GO:0005524">
    <property type="term" value="F:ATP binding"/>
    <property type="evidence" value="ECO:0007669"/>
    <property type="project" value="UniProtKB-KW"/>
</dbReference>
<dbReference type="EMBL" id="CP073355">
    <property type="protein sequence ID" value="URA10431.1"/>
    <property type="molecule type" value="Genomic_DNA"/>
</dbReference>
<dbReference type="EC" id="2.7.2.4" evidence="13"/>
<dbReference type="GO" id="GO:0005829">
    <property type="term" value="C:cytosol"/>
    <property type="evidence" value="ECO:0007669"/>
    <property type="project" value="TreeGrafter"/>
</dbReference>
<dbReference type="Pfam" id="PF22468">
    <property type="entry name" value="ACT_9"/>
    <property type="match status" value="1"/>
</dbReference>
<feature type="binding site" evidence="12">
    <location>
        <begin position="209"/>
        <end position="210"/>
    </location>
    <ligand>
        <name>ATP</name>
        <dbReference type="ChEBI" id="CHEBI:30616"/>
    </ligand>
</feature>
<dbReference type="InterPro" id="IPR041740">
    <property type="entry name" value="AKii-LysC-BS"/>
</dbReference>
<feature type="binding site" evidence="12">
    <location>
        <begin position="7"/>
        <end position="10"/>
    </location>
    <ligand>
        <name>ATP</name>
        <dbReference type="ChEBI" id="CHEBI:30616"/>
    </ligand>
</feature>
<keyword evidence="9 12" id="KW-0067">ATP-binding</keyword>
<evidence type="ECO:0000256" key="14">
    <source>
        <dbReference type="RuleBase" id="RU004249"/>
    </source>
</evidence>
<dbReference type="PIRSF" id="PIRSF000726">
    <property type="entry name" value="Asp_kin"/>
    <property type="match status" value="1"/>
</dbReference>
<evidence type="ECO:0000313" key="17">
    <source>
        <dbReference type="Proteomes" id="UP001056539"/>
    </source>
</evidence>
<evidence type="ECO:0000313" key="16">
    <source>
        <dbReference type="EMBL" id="URA10431.1"/>
    </source>
</evidence>
<dbReference type="GO" id="GO:0009089">
    <property type="term" value="P:lysine biosynthetic process via diaminopimelate"/>
    <property type="evidence" value="ECO:0007669"/>
    <property type="project" value="InterPro"/>
</dbReference>
<sequence>MALIVQKFGGTSVGDIERIKNVAKKVKATRDVGNDVVVVVSAMSGNTDYLINLGKQITPNPDKREMDMLVSTGEQISIALLAIALNDIGAKAISFNAMQVGIKTTSDYTKAKILDINTERIRKALQEGYIVVIAGFQGVDEKFNITTLGRGGSDTTAVAVAAALKADRCDIYTDVDGVYSADPRIVPHAKKYDVITFDEMLELASLGAKVLHDRSVMFAMKYNVPLRVLSTFVENEGTLIVKEYKGMENMVVSGIAKKTDEVRISIVGVPDKPGIAANIFQRLAEHKINVNMIVQSVGHDGKSEISFTVLATDLADAKNVMKTVQEEIGASAVEYDENIGIVSVVGIGMKTTFGVAAAVFEELAKNGINIEMISTSEIKISVVIKKELADEAVQVLHARFIG</sequence>
<dbReference type="NCBIfam" id="TIGR00657">
    <property type="entry name" value="asp_kinases"/>
    <property type="match status" value="1"/>
</dbReference>
<dbReference type="CDD" id="cd04261">
    <property type="entry name" value="AAK_AKii-LysC-BS"/>
    <property type="match status" value="1"/>
</dbReference>
<dbReference type="PANTHER" id="PTHR21499:SF3">
    <property type="entry name" value="ASPARTOKINASE"/>
    <property type="match status" value="1"/>
</dbReference>
<dbReference type="InterPro" id="IPR054352">
    <property type="entry name" value="ACT_Aspartokinase"/>
</dbReference>
<dbReference type="Gene3D" id="3.40.1160.10">
    <property type="entry name" value="Acetylglutamate kinase-like"/>
    <property type="match status" value="1"/>
</dbReference>
<dbReference type="PROSITE" id="PS51671">
    <property type="entry name" value="ACT"/>
    <property type="match status" value="2"/>
</dbReference>
<protein>
    <recommendedName>
        <fullName evidence="13">Aspartokinase</fullName>
        <ecNumber evidence="13">2.7.2.4</ecNumber>
    </recommendedName>
</protein>
<feature type="binding site" evidence="12">
    <location>
        <position position="47"/>
    </location>
    <ligand>
        <name>substrate</name>
    </ligand>
</feature>
<feature type="binding site" evidence="12">
    <location>
        <position position="74"/>
    </location>
    <ligand>
        <name>substrate</name>
    </ligand>
</feature>
<evidence type="ECO:0000259" key="15">
    <source>
        <dbReference type="PROSITE" id="PS51671"/>
    </source>
</evidence>
<feature type="binding site" evidence="12">
    <location>
        <begin position="173"/>
        <end position="174"/>
    </location>
    <ligand>
        <name>ATP</name>
        <dbReference type="ChEBI" id="CHEBI:30616"/>
    </ligand>
</feature>
<dbReference type="InterPro" id="IPR045865">
    <property type="entry name" value="ACT-like_dom_sf"/>
</dbReference>
<evidence type="ECO:0000256" key="6">
    <source>
        <dbReference type="ARBA" id="ARBA00022679"/>
    </source>
</evidence>
<accession>A0AAX3BDX0</accession>
<evidence type="ECO:0000256" key="1">
    <source>
        <dbReference type="ARBA" id="ARBA00004766"/>
    </source>
</evidence>
<dbReference type="PANTHER" id="PTHR21499">
    <property type="entry name" value="ASPARTATE KINASE"/>
    <property type="match status" value="1"/>
</dbReference>
<evidence type="ECO:0000256" key="3">
    <source>
        <dbReference type="ARBA" id="ARBA00005139"/>
    </source>
</evidence>
<organism evidence="16 17">
    <name type="scientific">Thermospira aquatica</name>
    <dbReference type="NCBI Taxonomy" id="2828656"/>
    <lineage>
        <taxon>Bacteria</taxon>
        <taxon>Pseudomonadati</taxon>
        <taxon>Spirochaetota</taxon>
        <taxon>Spirochaetia</taxon>
        <taxon>Brevinematales</taxon>
        <taxon>Thermospiraceae</taxon>
        <taxon>Thermospira</taxon>
    </lineage>
</organism>
<dbReference type="SUPFAM" id="SSF55021">
    <property type="entry name" value="ACT-like"/>
    <property type="match status" value="2"/>
</dbReference>
<dbReference type="InterPro" id="IPR005260">
    <property type="entry name" value="Asp_kin_monofn"/>
</dbReference>
<dbReference type="PROSITE" id="PS00324">
    <property type="entry name" value="ASPARTOKINASE"/>
    <property type="match status" value="1"/>
</dbReference>
<dbReference type="Pfam" id="PF01842">
    <property type="entry name" value="ACT"/>
    <property type="match status" value="1"/>
</dbReference>
<dbReference type="Pfam" id="PF00696">
    <property type="entry name" value="AA_kinase"/>
    <property type="match status" value="1"/>
</dbReference>
<dbReference type="InterPro" id="IPR001341">
    <property type="entry name" value="Asp_kinase"/>
</dbReference>
<reference evidence="16" key="2">
    <citation type="submission" date="2022-06" db="EMBL/GenBank/DDBJ databases">
        <title>Thermospira aquatica gen. nov., sp. nov.</title>
        <authorList>
            <person name="Ben Ali Gam Z."/>
            <person name="Labat M."/>
        </authorList>
    </citation>
    <scope>NUCLEOTIDE SEQUENCE</scope>
    <source>
        <strain evidence="16">F1F22</strain>
    </source>
</reference>
<proteinExistence type="inferred from homology"/>
<dbReference type="Proteomes" id="UP001056539">
    <property type="component" value="Chromosome"/>
</dbReference>
<dbReference type="NCBIfam" id="NF005154">
    <property type="entry name" value="PRK06635.1-2"/>
    <property type="match status" value="1"/>
</dbReference>
<evidence type="ECO:0000256" key="13">
    <source>
        <dbReference type="RuleBase" id="RU003448"/>
    </source>
</evidence>
<dbReference type="NCBIfam" id="TIGR00656">
    <property type="entry name" value="asp_kin_monofn"/>
    <property type="match status" value="1"/>
</dbReference>
<dbReference type="InterPro" id="IPR018042">
    <property type="entry name" value="Aspartate_kinase_CS"/>
</dbReference>
<dbReference type="GO" id="GO:0004072">
    <property type="term" value="F:aspartate kinase activity"/>
    <property type="evidence" value="ECO:0007669"/>
    <property type="project" value="UniProtKB-EC"/>
</dbReference>
<comment type="pathway">
    <text evidence="2 14">Amino-acid biosynthesis; L-methionine biosynthesis via de novo pathway; L-homoserine from L-aspartate: step 1/3.</text>
</comment>
<dbReference type="InterPro" id="IPR001048">
    <property type="entry name" value="Asp/Glu/Uridylate_kinase"/>
</dbReference>
<dbReference type="FunFam" id="3.40.1160.10:FF:000002">
    <property type="entry name" value="Aspartokinase"/>
    <property type="match status" value="1"/>
</dbReference>